<sequence length="51" mass="5460">MMNGFPAVELKQATQRNLGHPTFVRHEERRADGGSAEGILSGLVAAICGHE</sequence>
<organism evidence="2 3">
    <name type="scientific">Rhodopirellula baltica SWK14</name>
    <dbReference type="NCBI Taxonomy" id="993516"/>
    <lineage>
        <taxon>Bacteria</taxon>
        <taxon>Pseudomonadati</taxon>
        <taxon>Planctomycetota</taxon>
        <taxon>Planctomycetia</taxon>
        <taxon>Pirellulales</taxon>
        <taxon>Pirellulaceae</taxon>
        <taxon>Rhodopirellula</taxon>
    </lineage>
</organism>
<evidence type="ECO:0000256" key="1">
    <source>
        <dbReference type="SAM" id="MobiDB-lite"/>
    </source>
</evidence>
<protein>
    <submittedName>
        <fullName evidence="2">Uncharacterized protein</fullName>
    </submittedName>
</protein>
<feature type="region of interest" description="Disordered" evidence="1">
    <location>
        <begin position="1"/>
        <end position="22"/>
    </location>
</feature>
<accession>L7C8P1</accession>
<dbReference type="PATRIC" id="fig|993516.3.peg.6079"/>
<dbReference type="EMBL" id="AMWG01000158">
    <property type="protein sequence ID" value="ELP30418.1"/>
    <property type="molecule type" value="Genomic_DNA"/>
</dbReference>
<evidence type="ECO:0000313" key="2">
    <source>
        <dbReference type="EMBL" id="ELP30418.1"/>
    </source>
</evidence>
<dbReference type="AlphaFoldDB" id="L7C8P1"/>
<dbReference type="Proteomes" id="UP000010959">
    <property type="component" value="Unassembled WGS sequence"/>
</dbReference>
<evidence type="ECO:0000313" key="3">
    <source>
        <dbReference type="Proteomes" id="UP000010959"/>
    </source>
</evidence>
<name>L7C8P1_RHOBT</name>
<gene>
    <name evidence="2" type="ORF">RBSWK_05680</name>
</gene>
<reference evidence="2 3" key="1">
    <citation type="journal article" date="2013" name="Mar. Genomics">
        <title>Expression of sulfatases in Rhodopirellula baltica and the diversity of sulfatases in the genus Rhodopirellula.</title>
        <authorList>
            <person name="Wegner C.E."/>
            <person name="Richter-Heitmann T."/>
            <person name="Klindworth A."/>
            <person name="Klockow C."/>
            <person name="Richter M."/>
            <person name="Achstetter T."/>
            <person name="Glockner F.O."/>
            <person name="Harder J."/>
        </authorList>
    </citation>
    <scope>NUCLEOTIDE SEQUENCE [LARGE SCALE GENOMIC DNA]</scope>
    <source>
        <strain evidence="2 3">SWK14</strain>
    </source>
</reference>
<proteinExistence type="predicted"/>
<comment type="caution">
    <text evidence="2">The sequence shown here is derived from an EMBL/GenBank/DDBJ whole genome shotgun (WGS) entry which is preliminary data.</text>
</comment>